<evidence type="ECO:0000256" key="6">
    <source>
        <dbReference type="ARBA" id="ARBA00023136"/>
    </source>
</evidence>
<name>A0A1X7LL75_9BACL</name>
<proteinExistence type="inferred from homology"/>
<comment type="similarity">
    <text evidence="7">Belongs to the binding-protein-dependent transport system permease family.</text>
</comment>
<dbReference type="EMBL" id="FXAZ01000005">
    <property type="protein sequence ID" value="SMG53992.1"/>
    <property type="molecule type" value="Genomic_DNA"/>
</dbReference>
<keyword evidence="4 7" id="KW-0812">Transmembrane</keyword>
<keyword evidence="5 7" id="KW-1133">Transmembrane helix</keyword>
<dbReference type="PANTHER" id="PTHR43744">
    <property type="entry name" value="ABC TRANSPORTER PERMEASE PROTEIN MG189-RELATED-RELATED"/>
    <property type="match status" value="1"/>
</dbReference>
<organism evidence="8 9">
    <name type="scientific">Paenibacillus aquistagni</name>
    <dbReference type="NCBI Taxonomy" id="1852522"/>
    <lineage>
        <taxon>Bacteria</taxon>
        <taxon>Bacillati</taxon>
        <taxon>Bacillota</taxon>
        <taxon>Bacilli</taxon>
        <taxon>Bacillales</taxon>
        <taxon>Paenibacillaceae</taxon>
        <taxon>Paenibacillus</taxon>
    </lineage>
</organism>
<feature type="transmembrane region" description="Helical" evidence="7">
    <location>
        <begin position="261"/>
        <end position="280"/>
    </location>
</feature>
<dbReference type="CDD" id="cd06261">
    <property type="entry name" value="TM_PBP2"/>
    <property type="match status" value="1"/>
</dbReference>
<protein>
    <submittedName>
        <fullName evidence="8">Putative aldouronate transport system permease protein</fullName>
    </submittedName>
</protein>
<dbReference type="Pfam" id="PF00528">
    <property type="entry name" value="BPD_transp_1"/>
    <property type="match status" value="1"/>
</dbReference>
<feature type="transmembrane region" description="Helical" evidence="7">
    <location>
        <begin position="186"/>
        <end position="207"/>
    </location>
</feature>
<feature type="transmembrane region" description="Helical" evidence="7">
    <location>
        <begin position="14"/>
        <end position="34"/>
    </location>
</feature>
<dbReference type="AlphaFoldDB" id="A0A1X7LL75"/>
<evidence type="ECO:0000256" key="3">
    <source>
        <dbReference type="ARBA" id="ARBA00022475"/>
    </source>
</evidence>
<feature type="transmembrane region" description="Helical" evidence="7">
    <location>
        <begin position="138"/>
        <end position="155"/>
    </location>
</feature>
<keyword evidence="3" id="KW-1003">Cell membrane</keyword>
<dbReference type="Proteomes" id="UP000193834">
    <property type="component" value="Unassembled WGS sequence"/>
</dbReference>
<feature type="transmembrane region" description="Helical" evidence="7">
    <location>
        <begin position="107"/>
        <end position="126"/>
    </location>
</feature>
<feature type="transmembrane region" description="Helical" evidence="7">
    <location>
        <begin position="70"/>
        <end position="95"/>
    </location>
</feature>
<evidence type="ECO:0000313" key="9">
    <source>
        <dbReference type="Proteomes" id="UP000193834"/>
    </source>
</evidence>
<evidence type="ECO:0000256" key="1">
    <source>
        <dbReference type="ARBA" id="ARBA00004651"/>
    </source>
</evidence>
<evidence type="ECO:0000256" key="5">
    <source>
        <dbReference type="ARBA" id="ARBA00022989"/>
    </source>
</evidence>
<dbReference type="RefSeq" id="WP_085496511.1">
    <property type="nucleotide sequence ID" value="NZ_FXAZ01000005.1"/>
</dbReference>
<dbReference type="GO" id="GO:0055085">
    <property type="term" value="P:transmembrane transport"/>
    <property type="evidence" value="ECO:0007669"/>
    <property type="project" value="InterPro"/>
</dbReference>
<dbReference type="InterPro" id="IPR035906">
    <property type="entry name" value="MetI-like_sf"/>
</dbReference>
<dbReference type="SUPFAM" id="SSF161098">
    <property type="entry name" value="MetI-like"/>
    <property type="match status" value="1"/>
</dbReference>
<keyword evidence="9" id="KW-1185">Reference proteome</keyword>
<evidence type="ECO:0000256" key="2">
    <source>
        <dbReference type="ARBA" id="ARBA00022448"/>
    </source>
</evidence>
<dbReference type="PANTHER" id="PTHR43744:SF9">
    <property type="entry name" value="POLYGALACTURONAN_RHAMNOGALACTURONAN TRANSPORT SYSTEM PERMEASE PROTEIN YTCP"/>
    <property type="match status" value="1"/>
</dbReference>
<gene>
    <name evidence="8" type="ORF">SAMN06295960_3634</name>
</gene>
<reference evidence="8 9" key="1">
    <citation type="submission" date="2017-04" db="EMBL/GenBank/DDBJ databases">
        <authorList>
            <person name="Afonso C.L."/>
            <person name="Miller P.J."/>
            <person name="Scott M.A."/>
            <person name="Spackman E."/>
            <person name="Goraichik I."/>
            <person name="Dimitrov K.M."/>
            <person name="Suarez D.L."/>
            <person name="Swayne D.E."/>
        </authorList>
    </citation>
    <scope>NUCLEOTIDE SEQUENCE [LARGE SCALE GENOMIC DNA]</scope>
    <source>
        <strain evidence="8 9">11</strain>
    </source>
</reference>
<dbReference type="GO" id="GO:0005886">
    <property type="term" value="C:plasma membrane"/>
    <property type="evidence" value="ECO:0007669"/>
    <property type="project" value="UniProtKB-SubCell"/>
</dbReference>
<evidence type="ECO:0000256" key="7">
    <source>
        <dbReference type="RuleBase" id="RU363032"/>
    </source>
</evidence>
<keyword evidence="2 7" id="KW-0813">Transport</keyword>
<dbReference type="Gene3D" id="1.10.3720.10">
    <property type="entry name" value="MetI-like"/>
    <property type="match status" value="1"/>
</dbReference>
<comment type="subcellular location">
    <subcellularLocation>
        <location evidence="1 7">Cell membrane</location>
        <topology evidence="1 7">Multi-pass membrane protein</topology>
    </subcellularLocation>
</comment>
<dbReference type="OrthoDB" id="9810086at2"/>
<accession>A0A1X7LL75</accession>
<evidence type="ECO:0000256" key="4">
    <source>
        <dbReference type="ARBA" id="ARBA00022692"/>
    </source>
</evidence>
<dbReference type="PROSITE" id="PS50928">
    <property type="entry name" value="ABC_TM1"/>
    <property type="match status" value="1"/>
</dbReference>
<sequence length="295" mass="33389">MKQSRLYTVSIHSFFWLFTLASLLPFLFIFIISISSESSINAKGYSFFPSGISFAAYKFLFYDFTEILKAYGVTIFCTILGVILCLFITTLLAYPLSRMELPFRSSISFYIFFTMLFSGGMVPWYLTFTNIIPLKNTLLAMVIPGMLLSAFNVLLMRSFFMNSIPDSVVESAAIDGATEFKIFYKIIIPLSLPIIATIGLFSTLGFWNDWYNCMLFIDNPDLYNIQYLMTKSLTNIQFLLMKSNQSNQVGDILATMPTETVRMALAIIGLAPLLFAYPFFQKYYISGITTGAVKG</sequence>
<dbReference type="STRING" id="1852522.SAMN06295960_3634"/>
<evidence type="ECO:0000313" key="8">
    <source>
        <dbReference type="EMBL" id="SMG53992.1"/>
    </source>
</evidence>
<keyword evidence="6 7" id="KW-0472">Membrane</keyword>
<dbReference type="InterPro" id="IPR000515">
    <property type="entry name" value="MetI-like"/>
</dbReference>